<dbReference type="InterPro" id="IPR036742">
    <property type="entry name" value="ATP_synth_F1_esu_sf_mt"/>
</dbReference>
<evidence type="ECO:0000256" key="1">
    <source>
        <dbReference type="ARBA" id="ARBA00009502"/>
    </source>
</evidence>
<keyword evidence="3" id="KW-1185">Reference proteome</keyword>
<evidence type="ECO:0000313" key="2">
    <source>
        <dbReference type="EMBL" id="CAG8526527.1"/>
    </source>
</evidence>
<accession>A0A9N9ADI4</accession>
<gene>
    <name evidence="2" type="ORF">AMORRO_LOCUS4465</name>
</gene>
<dbReference type="OrthoDB" id="269124at2759"/>
<organism evidence="2 3">
    <name type="scientific">Acaulospora morrowiae</name>
    <dbReference type="NCBI Taxonomy" id="94023"/>
    <lineage>
        <taxon>Eukaryota</taxon>
        <taxon>Fungi</taxon>
        <taxon>Fungi incertae sedis</taxon>
        <taxon>Mucoromycota</taxon>
        <taxon>Glomeromycotina</taxon>
        <taxon>Glomeromycetes</taxon>
        <taxon>Diversisporales</taxon>
        <taxon>Acaulosporaceae</taxon>
        <taxon>Acaulospora</taxon>
    </lineage>
</organism>
<dbReference type="AlphaFoldDB" id="A0A9N9ADI4"/>
<dbReference type="InterPro" id="IPR006721">
    <property type="entry name" value="ATP_synth_F1_esu_mt"/>
</dbReference>
<dbReference type="Pfam" id="PF04627">
    <property type="entry name" value="ATP-synt_Eps"/>
    <property type="match status" value="1"/>
</dbReference>
<protein>
    <submittedName>
        <fullName evidence="2">6671_t:CDS:1</fullName>
    </submittedName>
</protein>
<dbReference type="Proteomes" id="UP000789342">
    <property type="component" value="Unassembled WGS sequence"/>
</dbReference>
<sequence>MSFSWKIAGISYLKYTQVCARVVRNSLKEEQRLVAQRRDEQGLKYAKWESGKQGELKPVEEQRTG</sequence>
<comment type="caution">
    <text evidence="2">The sequence shown here is derived from an EMBL/GenBank/DDBJ whole genome shotgun (WGS) entry which is preliminary data.</text>
</comment>
<dbReference type="GO" id="GO:0042776">
    <property type="term" value="P:proton motive force-driven mitochondrial ATP synthesis"/>
    <property type="evidence" value="ECO:0007669"/>
    <property type="project" value="TreeGrafter"/>
</dbReference>
<name>A0A9N9ADI4_9GLOM</name>
<dbReference type="GO" id="GO:0005743">
    <property type="term" value="C:mitochondrial inner membrane"/>
    <property type="evidence" value="ECO:0007669"/>
    <property type="project" value="InterPro"/>
</dbReference>
<proteinExistence type="inferred from homology"/>
<dbReference type="PANTHER" id="PTHR12448">
    <property type="entry name" value="ATP SYNTHASE EPSILON CHAIN, MITOCHONDRIAL"/>
    <property type="match status" value="1"/>
</dbReference>
<dbReference type="PANTHER" id="PTHR12448:SF0">
    <property type="entry name" value="ATP SYNTHASE SUBUNIT EPSILON, MITOCHONDRIAL"/>
    <property type="match status" value="1"/>
</dbReference>
<dbReference type="EMBL" id="CAJVPV010002458">
    <property type="protein sequence ID" value="CAG8526527.1"/>
    <property type="molecule type" value="Genomic_DNA"/>
</dbReference>
<reference evidence="2" key="1">
    <citation type="submission" date="2021-06" db="EMBL/GenBank/DDBJ databases">
        <authorList>
            <person name="Kallberg Y."/>
            <person name="Tangrot J."/>
            <person name="Rosling A."/>
        </authorList>
    </citation>
    <scope>NUCLEOTIDE SEQUENCE</scope>
    <source>
        <strain evidence="2">CL551</strain>
    </source>
</reference>
<comment type="similarity">
    <text evidence="1">Belongs to the eukaryotic ATPase epsilon family.</text>
</comment>
<dbReference type="Gene3D" id="1.10.1620.20">
    <property type="entry name" value="ATP synthase, F1 complex, epsilon subunit superfamily, mitochondrial"/>
    <property type="match status" value="1"/>
</dbReference>
<dbReference type="SUPFAM" id="SSF48690">
    <property type="entry name" value="Epsilon subunit of mitochondrial F1F0-ATP synthase"/>
    <property type="match status" value="1"/>
</dbReference>
<evidence type="ECO:0000313" key="3">
    <source>
        <dbReference type="Proteomes" id="UP000789342"/>
    </source>
</evidence>
<dbReference type="CDD" id="cd12153">
    <property type="entry name" value="F1-ATPase_epsilon"/>
    <property type="match status" value="1"/>
</dbReference>
<dbReference type="GO" id="GO:0045259">
    <property type="term" value="C:proton-transporting ATP synthase complex"/>
    <property type="evidence" value="ECO:0007669"/>
    <property type="project" value="InterPro"/>
</dbReference>
<dbReference type="GO" id="GO:0046933">
    <property type="term" value="F:proton-transporting ATP synthase activity, rotational mechanism"/>
    <property type="evidence" value="ECO:0007669"/>
    <property type="project" value="InterPro"/>
</dbReference>